<feature type="transmembrane region" description="Helical" evidence="9">
    <location>
        <begin position="334"/>
        <end position="355"/>
    </location>
</feature>
<evidence type="ECO:0000256" key="9">
    <source>
        <dbReference type="SAM" id="Phobius"/>
    </source>
</evidence>
<keyword evidence="6 9" id="KW-1133">Transmembrane helix</keyword>
<dbReference type="NCBIfam" id="TIGR00797">
    <property type="entry name" value="matE"/>
    <property type="match status" value="1"/>
</dbReference>
<dbReference type="AlphaFoldDB" id="A0A2T3P148"/>
<feature type="transmembrane region" description="Helical" evidence="9">
    <location>
        <begin position="58"/>
        <end position="80"/>
    </location>
</feature>
<dbReference type="PIRSF" id="PIRSF006603">
    <property type="entry name" value="DinF"/>
    <property type="match status" value="1"/>
</dbReference>
<dbReference type="EMBL" id="PYMA01000001">
    <property type="protein sequence ID" value="PSW22245.1"/>
    <property type="molecule type" value="Genomic_DNA"/>
</dbReference>
<evidence type="ECO:0000256" key="2">
    <source>
        <dbReference type="ARBA" id="ARBA00013489"/>
    </source>
</evidence>
<evidence type="ECO:0000313" key="11">
    <source>
        <dbReference type="Proteomes" id="UP000241771"/>
    </source>
</evidence>
<evidence type="ECO:0000313" key="10">
    <source>
        <dbReference type="EMBL" id="PSW22245.1"/>
    </source>
</evidence>
<dbReference type="GO" id="GO:0042910">
    <property type="term" value="F:xenobiotic transmembrane transporter activity"/>
    <property type="evidence" value="ECO:0007669"/>
    <property type="project" value="InterPro"/>
</dbReference>
<feature type="transmembrane region" description="Helical" evidence="9">
    <location>
        <begin position="397"/>
        <end position="417"/>
    </location>
</feature>
<dbReference type="PANTHER" id="PTHR42925">
    <property type="entry name" value="MULTIDRUG AND TOXIN EFFLUX PROTEIN MATE FAMILY"/>
    <property type="match status" value="1"/>
</dbReference>
<feature type="transmembrane region" description="Helical" evidence="9">
    <location>
        <begin position="167"/>
        <end position="189"/>
    </location>
</feature>
<dbReference type="PANTHER" id="PTHR42925:SF2">
    <property type="entry name" value="NA+ DRIVEN MULTIDRUG EFFLUX PUMP"/>
    <property type="match status" value="1"/>
</dbReference>
<keyword evidence="3" id="KW-0813">Transport</keyword>
<keyword evidence="5 9" id="KW-0812">Transmembrane</keyword>
<evidence type="ECO:0000256" key="7">
    <source>
        <dbReference type="ARBA" id="ARBA00023136"/>
    </source>
</evidence>
<evidence type="ECO:0000256" key="5">
    <source>
        <dbReference type="ARBA" id="ARBA00022692"/>
    </source>
</evidence>
<feature type="transmembrane region" description="Helical" evidence="9">
    <location>
        <begin position="100"/>
        <end position="116"/>
    </location>
</feature>
<feature type="transmembrane region" description="Helical" evidence="9">
    <location>
        <begin position="201"/>
        <end position="220"/>
    </location>
</feature>
<keyword evidence="4" id="KW-1003">Cell membrane</keyword>
<feature type="transmembrane region" description="Helical" evidence="9">
    <location>
        <begin position="268"/>
        <end position="286"/>
    </location>
</feature>
<dbReference type="InterPro" id="IPR002528">
    <property type="entry name" value="MATE_fam"/>
</dbReference>
<gene>
    <name evidence="10" type="ORF">C9I98_02990</name>
</gene>
<feature type="transmembrane region" description="Helical" evidence="9">
    <location>
        <begin position="292"/>
        <end position="314"/>
    </location>
</feature>
<dbReference type="InterPro" id="IPR047135">
    <property type="entry name" value="YsiQ"/>
</dbReference>
<evidence type="ECO:0000256" key="8">
    <source>
        <dbReference type="ARBA" id="ARBA00030855"/>
    </source>
</evidence>
<comment type="subcellular location">
    <subcellularLocation>
        <location evidence="1">Cell inner membrane</location>
        <topology evidence="1">Multi-pass membrane protein</topology>
    </subcellularLocation>
</comment>
<reference evidence="10 11" key="1">
    <citation type="submission" date="2018-01" db="EMBL/GenBank/DDBJ databases">
        <title>Whole genome sequencing of Histamine producing bacteria.</title>
        <authorList>
            <person name="Butler K."/>
        </authorList>
    </citation>
    <scope>NUCLEOTIDE SEQUENCE [LARGE SCALE GENOMIC DNA]</scope>
    <source>
        <strain evidence="10 11">DSM 100436</strain>
    </source>
</reference>
<dbReference type="InterPro" id="IPR048279">
    <property type="entry name" value="MdtK-like"/>
</dbReference>
<comment type="caution">
    <text evidence="10">The sequence shown here is derived from an EMBL/GenBank/DDBJ whole genome shotgun (WGS) entry which is preliminary data.</text>
</comment>
<evidence type="ECO:0000256" key="3">
    <source>
        <dbReference type="ARBA" id="ARBA00022448"/>
    </source>
</evidence>
<keyword evidence="11" id="KW-1185">Reference proteome</keyword>
<feature type="transmembrane region" description="Helical" evidence="9">
    <location>
        <begin position="20"/>
        <end position="38"/>
    </location>
</feature>
<dbReference type="GO" id="GO:0005886">
    <property type="term" value="C:plasma membrane"/>
    <property type="evidence" value="ECO:0007669"/>
    <property type="project" value="UniProtKB-SubCell"/>
</dbReference>
<protein>
    <recommendedName>
        <fullName evidence="2">Multidrug resistance protein NorM</fullName>
    </recommendedName>
    <alternativeName>
        <fullName evidence="8">Na(+)/drug antiporter</fullName>
    </alternativeName>
</protein>
<dbReference type="Proteomes" id="UP000241771">
    <property type="component" value="Unassembled WGS sequence"/>
</dbReference>
<evidence type="ECO:0000256" key="1">
    <source>
        <dbReference type="ARBA" id="ARBA00004429"/>
    </source>
</evidence>
<feature type="transmembrane region" description="Helical" evidence="9">
    <location>
        <begin position="423"/>
        <end position="445"/>
    </location>
</feature>
<dbReference type="RefSeq" id="WP_107271554.1">
    <property type="nucleotide sequence ID" value="NZ_PYMA01000001.1"/>
</dbReference>
<dbReference type="Pfam" id="PF01554">
    <property type="entry name" value="MatE"/>
    <property type="match status" value="2"/>
</dbReference>
<evidence type="ECO:0000256" key="6">
    <source>
        <dbReference type="ARBA" id="ARBA00022989"/>
    </source>
</evidence>
<dbReference type="GO" id="GO:0015297">
    <property type="term" value="F:antiporter activity"/>
    <property type="evidence" value="ECO:0007669"/>
    <property type="project" value="InterPro"/>
</dbReference>
<sequence>MNKLTMSATNANDALERGLLAISLPLFLEILLTYLINFTDVLFLNYVSEASAAAVGTLMPVIVIPIVILHSLSIGTTAVLGRMLGAGETEGLPRNYRHTVVFNTGVGVAVMLVYWLCYQHIGRWMGLDTEMAQLTSAYLFMFLPALLIKSVQIGYSSILNVNGWTKLNLWATLTANSCNIVLNGLFISGWINTGLSGVENVAVASTLSFLVGLLVAMYFVHGYKKIGFQSGGEACVKQQYSFTAFMRQTLKIGVPATMEPMSYELNRFFITIVVIGLGTLAVSTRIYSLNLILVPVIFSQAIGVGNRILVSYLLGKGDAAAIEAQIKESIKASVLGSSAMLLLIWFFSDYAFGIFTDAEDILALGAVLIGIDMLRHPAGATNMVVVNSLVVAGDVRYPVVISIASMWLICLPLVYVFGVVLEYGLYGVWIALLLDEYFRCIMILGRWSARRWQRMSMLPTS</sequence>
<accession>A0A2T3P148</accession>
<proteinExistence type="predicted"/>
<evidence type="ECO:0000256" key="4">
    <source>
        <dbReference type="ARBA" id="ARBA00022475"/>
    </source>
</evidence>
<keyword evidence="7 9" id="KW-0472">Membrane</keyword>
<organism evidence="10 11">
    <name type="scientific">Photobacterium sanctipauli</name>
    <dbReference type="NCBI Taxonomy" id="1342794"/>
    <lineage>
        <taxon>Bacteria</taxon>
        <taxon>Pseudomonadati</taxon>
        <taxon>Pseudomonadota</taxon>
        <taxon>Gammaproteobacteria</taxon>
        <taxon>Vibrionales</taxon>
        <taxon>Vibrionaceae</taxon>
        <taxon>Photobacterium</taxon>
    </lineage>
</organism>
<dbReference type="CDD" id="cd13134">
    <property type="entry name" value="MATE_like_8"/>
    <property type="match status" value="1"/>
</dbReference>
<feature type="transmembrane region" description="Helical" evidence="9">
    <location>
        <begin position="361"/>
        <end position="385"/>
    </location>
</feature>
<name>A0A2T3P148_9GAMM</name>
<feature type="transmembrane region" description="Helical" evidence="9">
    <location>
        <begin position="136"/>
        <end position="155"/>
    </location>
</feature>